<accession>A0AAD6GED7</accession>
<organism evidence="1 2">
    <name type="scientific">Penicillium frequentans</name>
    <dbReference type="NCBI Taxonomy" id="3151616"/>
    <lineage>
        <taxon>Eukaryota</taxon>
        <taxon>Fungi</taxon>
        <taxon>Dikarya</taxon>
        <taxon>Ascomycota</taxon>
        <taxon>Pezizomycotina</taxon>
        <taxon>Eurotiomycetes</taxon>
        <taxon>Eurotiomycetidae</taxon>
        <taxon>Eurotiales</taxon>
        <taxon>Aspergillaceae</taxon>
        <taxon>Penicillium</taxon>
    </lineage>
</organism>
<name>A0AAD6GED7_9EURO</name>
<sequence>MKSKTIYSTSAFLTSLRSREYLPSSPTISSSHTSCTPTVFPTIHLFMFDSTNGSSTGYTSYYCMENTILAAGDFAIRFLGYLRALGPEVQPDKVILRFAYNWGLWLFPPIRDRSPHPNPGPLKRHHQQQMNWAYVPFPWASSTPSQISTAFPLSG</sequence>
<proteinExistence type="predicted"/>
<protein>
    <submittedName>
        <fullName evidence="1">Uncharacterized protein</fullName>
    </submittedName>
</protein>
<evidence type="ECO:0000313" key="1">
    <source>
        <dbReference type="EMBL" id="KAJ5540404.1"/>
    </source>
</evidence>
<dbReference type="Proteomes" id="UP001220324">
    <property type="component" value="Unassembled WGS sequence"/>
</dbReference>
<evidence type="ECO:0000313" key="2">
    <source>
        <dbReference type="Proteomes" id="UP001220324"/>
    </source>
</evidence>
<comment type="caution">
    <text evidence="1">The sequence shown here is derived from an EMBL/GenBank/DDBJ whole genome shotgun (WGS) entry which is preliminary data.</text>
</comment>
<reference evidence="1 2" key="1">
    <citation type="journal article" date="2023" name="IMA Fungus">
        <title>Comparative genomic study of the Penicillium genus elucidates a diverse pangenome and 15 lateral gene transfer events.</title>
        <authorList>
            <person name="Petersen C."/>
            <person name="Sorensen T."/>
            <person name="Nielsen M.R."/>
            <person name="Sondergaard T.E."/>
            <person name="Sorensen J.L."/>
            <person name="Fitzpatrick D.A."/>
            <person name="Frisvad J.C."/>
            <person name="Nielsen K.L."/>
        </authorList>
    </citation>
    <scope>NUCLEOTIDE SEQUENCE [LARGE SCALE GENOMIC DNA]</scope>
    <source>
        <strain evidence="1 2">IBT 35679</strain>
    </source>
</reference>
<keyword evidence="2" id="KW-1185">Reference proteome</keyword>
<dbReference type="AlphaFoldDB" id="A0AAD6GED7"/>
<dbReference type="EMBL" id="JAQIZZ010000005">
    <property type="protein sequence ID" value="KAJ5540404.1"/>
    <property type="molecule type" value="Genomic_DNA"/>
</dbReference>
<gene>
    <name evidence="1" type="ORF">N7494_005480</name>
</gene>